<evidence type="ECO:0000313" key="2">
    <source>
        <dbReference type="EMBL" id="GAA5156384.1"/>
    </source>
</evidence>
<evidence type="ECO:0000313" key="3">
    <source>
        <dbReference type="Proteomes" id="UP001500192"/>
    </source>
</evidence>
<feature type="compositionally biased region" description="Basic and acidic residues" evidence="1">
    <location>
        <begin position="1"/>
        <end position="16"/>
    </location>
</feature>
<keyword evidence="3" id="KW-1185">Reference proteome</keyword>
<name>A0ABP9QAI4_9PSEU</name>
<dbReference type="EMBL" id="BAABIB010000035">
    <property type="protein sequence ID" value="GAA5156384.1"/>
    <property type="molecule type" value="Genomic_DNA"/>
</dbReference>
<evidence type="ECO:0000256" key="1">
    <source>
        <dbReference type="SAM" id="MobiDB-lite"/>
    </source>
</evidence>
<reference evidence="3" key="1">
    <citation type="journal article" date="2019" name="Int. J. Syst. Evol. Microbiol.">
        <title>The Global Catalogue of Microorganisms (GCM) 10K type strain sequencing project: providing services to taxonomists for standard genome sequencing and annotation.</title>
        <authorList>
            <consortium name="The Broad Institute Genomics Platform"/>
            <consortium name="The Broad Institute Genome Sequencing Center for Infectious Disease"/>
            <person name="Wu L."/>
            <person name="Ma J."/>
        </authorList>
    </citation>
    <scope>NUCLEOTIDE SEQUENCE [LARGE SCALE GENOMIC DNA]</scope>
    <source>
        <strain evidence="3">JCM 18054</strain>
    </source>
</reference>
<organism evidence="2 3">
    <name type="scientific">Amycolatopsis dongchuanensis</name>
    <dbReference type="NCBI Taxonomy" id="1070866"/>
    <lineage>
        <taxon>Bacteria</taxon>
        <taxon>Bacillati</taxon>
        <taxon>Actinomycetota</taxon>
        <taxon>Actinomycetes</taxon>
        <taxon>Pseudonocardiales</taxon>
        <taxon>Pseudonocardiaceae</taxon>
        <taxon>Amycolatopsis</taxon>
    </lineage>
</organism>
<feature type="compositionally biased region" description="Basic and acidic residues" evidence="1">
    <location>
        <begin position="24"/>
        <end position="33"/>
    </location>
</feature>
<protein>
    <submittedName>
        <fullName evidence="2">Uncharacterized protein</fullName>
    </submittedName>
</protein>
<proteinExistence type="predicted"/>
<gene>
    <name evidence="2" type="ORF">GCM10023214_13750</name>
</gene>
<feature type="region of interest" description="Disordered" evidence="1">
    <location>
        <begin position="1"/>
        <end position="44"/>
    </location>
</feature>
<comment type="caution">
    <text evidence="2">The sequence shown here is derived from an EMBL/GenBank/DDBJ whole genome shotgun (WGS) entry which is preliminary data.</text>
</comment>
<accession>A0ABP9QAI4</accession>
<sequence>MRGVGDEGQRAGQHTDDDLEHEEQDANPKRDDEPGQMTPRRARHAVAVAVSHAALLLSRLSPRRSAPGSWFLVPAGNV</sequence>
<dbReference type="Proteomes" id="UP001500192">
    <property type="component" value="Unassembled WGS sequence"/>
</dbReference>